<accession>A0A6J5S5E9</accession>
<name>A0A6J5S5E9_9CAUD</name>
<proteinExistence type="predicted"/>
<gene>
    <name evidence="1" type="ORF">UFOVP1382_219</name>
</gene>
<organism evidence="1">
    <name type="scientific">uncultured Caudovirales phage</name>
    <dbReference type="NCBI Taxonomy" id="2100421"/>
    <lineage>
        <taxon>Viruses</taxon>
        <taxon>Duplodnaviria</taxon>
        <taxon>Heunggongvirae</taxon>
        <taxon>Uroviricota</taxon>
        <taxon>Caudoviricetes</taxon>
        <taxon>Peduoviridae</taxon>
        <taxon>Maltschvirus</taxon>
        <taxon>Maltschvirus maltsch</taxon>
    </lineage>
</organism>
<protein>
    <submittedName>
        <fullName evidence="1">Uncharacterized protein</fullName>
    </submittedName>
</protein>
<dbReference type="EMBL" id="LR797331">
    <property type="protein sequence ID" value="CAB4203608.1"/>
    <property type="molecule type" value="Genomic_DNA"/>
</dbReference>
<evidence type="ECO:0000313" key="1">
    <source>
        <dbReference type="EMBL" id="CAB4203608.1"/>
    </source>
</evidence>
<reference evidence="1" key="1">
    <citation type="submission" date="2020-05" db="EMBL/GenBank/DDBJ databases">
        <authorList>
            <person name="Chiriac C."/>
            <person name="Salcher M."/>
            <person name="Ghai R."/>
            <person name="Kavagutti S V."/>
        </authorList>
    </citation>
    <scope>NUCLEOTIDE SEQUENCE</scope>
</reference>
<sequence>MPVQIVKYAPCGLCKQTFRRDGLTSMNVHFYDENDVLEKIRVRACPTCIEAERTRFLAATWSDASMTTVELRAPEITTAHA</sequence>